<reference evidence="3" key="3">
    <citation type="submission" date="2018-08" db="UniProtKB">
        <authorList>
            <consortium name="EnsemblPlants"/>
        </authorList>
    </citation>
    <scope>IDENTIFICATION</scope>
    <source>
        <strain evidence="3">cv. Bd21</strain>
    </source>
</reference>
<reference evidence="2" key="2">
    <citation type="submission" date="2017-06" db="EMBL/GenBank/DDBJ databases">
        <title>WGS assembly of Brachypodium distachyon.</title>
        <authorList>
            <consortium name="The International Brachypodium Initiative"/>
            <person name="Lucas S."/>
            <person name="Harmon-Smith M."/>
            <person name="Lail K."/>
            <person name="Tice H."/>
            <person name="Grimwood J."/>
            <person name="Bruce D."/>
            <person name="Barry K."/>
            <person name="Shu S."/>
            <person name="Lindquist E."/>
            <person name="Wang M."/>
            <person name="Pitluck S."/>
            <person name="Vogel J.P."/>
            <person name="Garvin D.F."/>
            <person name="Mockler T.C."/>
            <person name="Schmutz J."/>
            <person name="Rokhsar D."/>
            <person name="Bevan M.W."/>
        </authorList>
    </citation>
    <scope>NUCLEOTIDE SEQUENCE</scope>
    <source>
        <strain evidence="2">Bd21</strain>
    </source>
</reference>
<feature type="region of interest" description="Disordered" evidence="1">
    <location>
        <begin position="237"/>
        <end position="259"/>
    </location>
</feature>
<feature type="compositionally biased region" description="Basic and acidic residues" evidence="1">
    <location>
        <begin position="64"/>
        <end position="75"/>
    </location>
</feature>
<evidence type="ECO:0000313" key="3">
    <source>
        <dbReference type="EnsemblPlants" id="PNT65011"/>
    </source>
</evidence>
<feature type="region of interest" description="Disordered" evidence="1">
    <location>
        <begin position="154"/>
        <end position="182"/>
    </location>
</feature>
<dbReference type="EnsemblPlants" id="PNT65011">
    <property type="protein sequence ID" value="PNT65011"/>
    <property type="gene ID" value="BRADI_4g36043v3"/>
</dbReference>
<reference evidence="2 3" key="1">
    <citation type="journal article" date="2010" name="Nature">
        <title>Genome sequencing and analysis of the model grass Brachypodium distachyon.</title>
        <authorList>
            <consortium name="International Brachypodium Initiative"/>
        </authorList>
    </citation>
    <scope>NUCLEOTIDE SEQUENCE [LARGE SCALE GENOMIC DNA]</scope>
    <source>
        <strain evidence="2 3">Bd21</strain>
    </source>
</reference>
<proteinExistence type="predicted"/>
<accession>A0A2K2CSK2</accession>
<evidence type="ECO:0000313" key="2">
    <source>
        <dbReference type="EMBL" id="PNT65011.1"/>
    </source>
</evidence>
<dbReference type="Proteomes" id="UP000008810">
    <property type="component" value="Chromosome 4"/>
</dbReference>
<feature type="region of interest" description="Disordered" evidence="1">
    <location>
        <begin position="56"/>
        <end position="78"/>
    </location>
</feature>
<dbReference type="Gramene" id="PNT65011">
    <property type="protein sequence ID" value="PNT65011"/>
    <property type="gene ID" value="BRADI_4g36043v3"/>
</dbReference>
<protein>
    <submittedName>
        <fullName evidence="2 3">Uncharacterized protein</fullName>
    </submittedName>
</protein>
<keyword evidence="4" id="KW-1185">Reference proteome</keyword>
<dbReference type="EMBL" id="CM000883">
    <property type="protein sequence ID" value="PNT65011.1"/>
    <property type="molecule type" value="Genomic_DNA"/>
</dbReference>
<name>A0A2K2CSK2_BRADI</name>
<organism evidence="2">
    <name type="scientific">Brachypodium distachyon</name>
    <name type="common">Purple false brome</name>
    <name type="synonym">Trachynia distachya</name>
    <dbReference type="NCBI Taxonomy" id="15368"/>
    <lineage>
        <taxon>Eukaryota</taxon>
        <taxon>Viridiplantae</taxon>
        <taxon>Streptophyta</taxon>
        <taxon>Embryophyta</taxon>
        <taxon>Tracheophyta</taxon>
        <taxon>Spermatophyta</taxon>
        <taxon>Magnoliopsida</taxon>
        <taxon>Liliopsida</taxon>
        <taxon>Poales</taxon>
        <taxon>Poaceae</taxon>
        <taxon>BOP clade</taxon>
        <taxon>Pooideae</taxon>
        <taxon>Stipodae</taxon>
        <taxon>Brachypodieae</taxon>
        <taxon>Brachypodium</taxon>
    </lineage>
</organism>
<sequence>MELIGNKGYKSTVGLQIHKRRAQVKREGSRRHRRNVGKCAYIMLFVWKTSYHHRDLSPPANRTEPIEPRAPEDPVHPLAVPVRGPAVARRVPVEHAVRGTAYAHCPPAFVFSDREHAQLLLRRAANAREKEVAVVNDLRFETAVDDLESPRRGVEAEAVRAGPGRAGGRQRHGDRVAGEGLDDPDDALGEIEEAEQAVARADHGVRLAGREPGRESPLLVEEEADAVGQLLGSRALKEDDGVGRGPPRPVGPHVRGDEGVVGDDLAPFLGDATEAAEVASREALKDAGEDVPREVRGDGGGGIACRFLLLRNMRSRHCAST</sequence>
<dbReference type="AlphaFoldDB" id="A0A2K2CSK2"/>
<gene>
    <name evidence="2" type="ORF">BRADI_4g36043v3</name>
</gene>
<evidence type="ECO:0000256" key="1">
    <source>
        <dbReference type="SAM" id="MobiDB-lite"/>
    </source>
</evidence>
<evidence type="ECO:0000313" key="4">
    <source>
        <dbReference type="Proteomes" id="UP000008810"/>
    </source>
</evidence>
<dbReference type="InParanoid" id="A0A2K2CSK2"/>